<dbReference type="PANTHER" id="PTHR28629:SF4">
    <property type="entry name" value="TRIOKINASE_FMN CYCLASE"/>
    <property type="match status" value="1"/>
</dbReference>
<dbReference type="Pfam" id="PF02734">
    <property type="entry name" value="Dak2"/>
    <property type="match status" value="1"/>
</dbReference>
<keyword evidence="8" id="KW-1185">Reference proteome</keyword>
<dbReference type="Gene3D" id="3.30.1180.20">
    <property type="entry name" value="Dihydroxyacetone kinase, domain 2"/>
    <property type="match status" value="1"/>
</dbReference>
<gene>
    <name evidence="7" type="primary">derK</name>
    <name evidence="7" type="ORF">GCM10012275_01220</name>
</gene>
<evidence type="ECO:0000259" key="6">
    <source>
        <dbReference type="PROSITE" id="PS51481"/>
    </source>
</evidence>
<feature type="domain" description="DhaK" evidence="6">
    <location>
        <begin position="7"/>
        <end position="329"/>
    </location>
</feature>
<accession>A0A8J3C5P3</accession>
<sequence length="584" mass="60396">MTRLYNDPTTFKDDMVDGFVAAYGRYVQRVPGASGVVRTSRPRPGKVSVIVGGGSGHYPAFCGLVGPGLADGAVIGDIFTSPSSEQAYLVGKALDNGAGVLFSYGNYNGDVMNFGLAERRLRSEGTDCRTVVVTDDIASAPAGEVGRRRGVAGDFCVFKIAGAAAEQGLPIDEVERLARRANAMTRSLGVAFAGCTFPGRDEPLFTIDPGEIELGLGIHGEPGVRTITRISAAELAQLLVDAILEERPEQADGRAAVILNGLGATKYEELFVLWKDVLPWLTSAGVRVVSPEVGELVTSLDMAGCSLTLCWLDDELAELWEAPADTPAFRRGAVAPSGSTAVSPNNLVETVSGQATAPADEPTASEESRRAALIVRGCLESMLATISDNERLLGDIDSVAGDGDHGRGMVRGLRAAYEAAQDPSLGAGSTLRAAGASWADNGGGSSGALWGALLQTVGYVLGDETAPSAHVVASALREGAATVCELGGAQVGDKTLLDSLIPFVEMLNLCVAADASLAYAWRCAADAATDAADRTRDLVCRIGRARPLGEKSVGTPDPGAVSLALCARATAEVLEAHCGGGEQS</sequence>
<dbReference type="InterPro" id="IPR050861">
    <property type="entry name" value="Dihydroxyacetone_Kinase"/>
</dbReference>
<evidence type="ECO:0000313" key="8">
    <source>
        <dbReference type="Proteomes" id="UP000637578"/>
    </source>
</evidence>
<dbReference type="SUPFAM" id="SSF82549">
    <property type="entry name" value="DAK1/DegV-like"/>
    <property type="match status" value="1"/>
</dbReference>
<dbReference type="Pfam" id="PF02733">
    <property type="entry name" value="Dak1"/>
    <property type="match status" value="1"/>
</dbReference>
<evidence type="ECO:0000313" key="7">
    <source>
        <dbReference type="EMBL" id="GGM33559.1"/>
    </source>
</evidence>
<proteinExistence type="predicted"/>
<dbReference type="InterPro" id="IPR004007">
    <property type="entry name" value="DhaL_dom"/>
</dbReference>
<keyword evidence="4" id="KW-0067">ATP-binding</keyword>
<keyword evidence="2" id="KW-0547">Nucleotide-binding</keyword>
<dbReference type="InterPro" id="IPR036117">
    <property type="entry name" value="DhaL_dom_sf"/>
</dbReference>
<keyword evidence="3 7" id="KW-0418">Kinase</keyword>
<dbReference type="FunFam" id="1.25.40.340:FF:000002">
    <property type="entry name" value="Dihydroxyacetone kinase, L subunit"/>
    <property type="match status" value="1"/>
</dbReference>
<dbReference type="Gene3D" id="3.40.50.10440">
    <property type="entry name" value="Dihydroxyacetone kinase, domain 1"/>
    <property type="match status" value="1"/>
</dbReference>
<dbReference type="InterPro" id="IPR004006">
    <property type="entry name" value="DhaK_dom"/>
</dbReference>
<dbReference type="NCBIfam" id="NF011049">
    <property type="entry name" value="PRK14479.1"/>
    <property type="match status" value="1"/>
</dbReference>
<dbReference type="GO" id="GO:0005829">
    <property type="term" value="C:cytosol"/>
    <property type="evidence" value="ECO:0007669"/>
    <property type="project" value="TreeGrafter"/>
</dbReference>
<dbReference type="AlphaFoldDB" id="A0A8J3C5P3"/>
<feature type="domain" description="DhaL" evidence="5">
    <location>
        <begin position="373"/>
        <end position="572"/>
    </location>
</feature>
<evidence type="ECO:0000259" key="5">
    <source>
        <dbReference type="PROSITE" id="PS51480"/>
    </source>
</evidence>
<protein>
    <submittedName>
        <fullName evidence="7">D-erythrulose kinase</fullName>
    </submittedName>
</protein>
<dbReference type="GO" id="GO:0019563">
    <property type="term" value="P:glycerol catabolic process"/>
    <property type="evidence" value="ECO:0007669"/>
    <property type="project" value="TreeGrafter"/>
</dbReference>
<dbReference type="RefSeq" id="WP_189052813.1">
    <property type="nucleotide sequence ID" value="NZ_BMMK01000001.1"/>
</dbReference>
<evidence type="ECO:0000256" key="3">
    <source>
        <dbReference type="ARBA" id="ARBA00022777"/>
    </source>
</evidence>
<reference evidence="7" key="2">
    <citation type="submission" date="2020-09" db="EMBL/GenBank/DDBJ databases">
        <authorList>
            <person name="Sun Q."/>
            <person name="Zhou Y."/>
        </authorList>
    </citation>
    <scope>NUCLEOTIDE SEQUENCE</scope>
    <source>
        <strain evidence="7">CGMCC 4.5737</strain>
    </source>
</reference>
<dbReference type="Proteomes" id="UP000637578">
    <property type="component" value="Unassembled WGS sequence"/>
</dbReference>
<dbReference type="SMART" id="SM01120">
    <property type="entry name" value="Dak2"/>
    <property type="match status" value="1"/>
</dbReference>
<comment type="caution">
    <text evidence="7">The sequence shown here is derived from an EMBL/GenBank/DDBJ whole genome shotgun (WGS) entry which is preliminary data.</text>
</comment>
<dbReference type="PROSITE" id="PS51481">
    <property type="entry name" value="DHAK"/>
    <property type="match status" value="1"/>
</dbReference>
<dbReference type="SUPFAM" id="SSF101473">
    <property type="entry name" value="DhaL-like"/>
    <property type="match status" value="1"/>
</dbReference>
<dbReference type="FunFam" id="3.40.50.10440:FF:000001">
    <property type="entry name" value="Dihydroxyacetone kinase, DhaK subunit"/>
    <property type="match status" value="1"/>
</dbReference>
<dbReference type="Gene3D" id="1.25.40.340">
    <property type="match status" value="1"/>
</dbReference>
<dbReference type="PANTHER" id="PTHR28629">
    <property type="entry name" value="TRIOKINASE/FMN CYCLASE"/>
    <property type="match status" value="1"/>
</dbReference>
<name>A0A8J3C5P3_9PSEU</name>
<dbReference type="PROSITE" id="PS51480">
    <property type="entry name" value="DHAL"/>
    <property type="match status" value="1"/>
</dbReference>
<dbReference type="EMBL" id="BMMK01000001">
    <property type="protein sequence ID" value="GGM33559.1"/>
    <property type="molecule type" value="Genomic_DNA"/>
</dbReference>
<keyword evidence="1" id="KW-0808">Transferase</keyword>
<dbReference type="GO" id="GO:0005524">
    <property type="term" value="F:ATP binding"/>
    <property type="evidence" value="ECO:0007669"/>
    <property type="project" value="UniProtKB-KW"/>
</dbReference>
<evidence type="ECO:0000256" key="1">
    <source>
        <dbReference type="ARBA" id="ARBA00022679"/>
    </source>
</evidence>
<evidence type="ECO:0000256" key="4">
    <source>
        <dbReference type="ARBA" id="ARBA00022840"/>
    </source>
</evidence>
<organism evidence="7 8">
    <name type="scientific">Longimycelium tulufanense</name>
    <dbReference type="NCBI Taxonomy" id="907463"/>
    <lineage>
        <taxon>Bacteria</taxon>
        <taxon>Bacillati</taxon>
        <taxon>Actinomycetota</taxon>
        <taxon>Actinomycetes</taxon>
        <taxon>Pseudonocardiales</taxon>
        <taxon>Pseudonocardiaceae</taxon>
        <taxon>Longimycelium</taxon>
    </lineage>
</organism>
<reference evidence="7" key="1">
    <citation type="journal article" date="2014" name="Int. J. Syst. Evol. Microbiol.">
        <title>Complete genome sequence of Corynebacterium casei LMG S-19264T (=DSM 44701T), isolated from a smear-ripened cheese.</title>
        <authorList>
            <consortium name="US DOE Joint Genome Institute (JGI-PGF)"/>
            <person name="Walter F."/>
            <person name="Albersmeier A."/>
            <person name="Kalinowski J."/>
            <person name="Ruckert C."/>
        </authorList>
    </citation>
    <scope>NUCLEOTIDE SEQUENCE</scope>
    <source>
        <strain evidence="7">CGMCC 4.5737</strain>
    </source>
</reference>
<dbReference type="GO" id="GO:0004371">
    <property type="term" value="F:glycerone kinase activity"/>
    <property type="evidence" value="ECO:0007669"/>
    <property type="project" value="InterPro"/>
</dbReference>
<evidence type="ECO:0000256" key="2">
    <source>
        <dbReference type="ARBA" id="ARBA00022741"/>
    </source>
</evidence>